<comment type="subunit">
    <text evidence="3 15">Tetramer of two alpha and two beta subunits.</text>
</comment>
<keyword evidence="5 16" id="KW-0820">tRNA-binding</keyword>
<sequence length="788" mass="86393">MKFSEQWLRELVDPARDSEQLSELLTMAGLEVEENHPAAPAFSGVVVAEVLAVRRHENAEKLNVCTVDAGQGGEPLQIVCGAPNVAPGVKVPCALVGAVLPGEFRIKEAKLRGVPSFGMLCSAKELGVDEDGNGLLLLPADAPVGRDFRDYYQLDDRLLTLKLTPNRADCLSLTGIAREVAALTGNPMRSVAVSPAVPGHDERRTVRLDAPEACPRYCGRIIKNVKSSAPTPEWMARRLLRSGVRPISALVDITNYVLLELGQPMHAFDNVRLNGDIAVRYAREGEELALLNGKTIKLDPDMLVIADERRALALAGIMGGEASAVVAGRTREVFLESAFFTPAVIAGKSRRLGFGSDSSHRFERGVDFGGCVAALERATALVLEICGGEAGPVVEAVAELPKRPAVTLRPQRVTRLLGLELPTTTIVDMLGKLGLKVEQTGESLSVTPPSHRFDIEREEDLIEEVVRLYGYDNVPTRPPVAPQTMRPQNAALRPVLQTKRLLAARDYHEIVSYAFVEERWESDFAGNDTPVKLLNPLASQMSVMRSTLIGGLVSHLAHNLNRRHGRVRLFEVARVFLRAGEALEQPERVAGLAFGPRAPEQWDQTDQPVDFYDVKADVEALLAPRQARFERASHPAFHPGRCARVLLDGREIGVVGELHPKWVQSYDLPAAPVLFELDFAAVQSRAAVTVQPVSKFQPVRRDLAFVVDDAVQYQDMLDLLISLRNPLVTAVECFDLYRGKAVAEGKKSIAFKVILQDTQRTLTDEEVEAVVTQFVAALQQRFDARLRA</sequence>
<keyword evidence="11 16" id="KW-0694">RNA-binding</keyword>
<dbReference type="InterPro" id="IPR045060">
    <property type="entry name" value="Phe-tRNA-ligase_IIc_bsu"/>
</dbReference>
<dbReference type="SUPFAM" id="SSF55681">
    <property type="entry name" value="Class II aaRS and biotin synthetases"/>
    <property type="match status" value="1"/>
</dbReference>
<keyword evidence="7 15" id="KW-0479">Metal-binding</keyword>
<evidence type="ECO:0000256" key="9">
    <source>
        <dbReference type="ARBA" id="ARBA00022840"/>
    </source>
</evidence>
<dbReference type="PANTHER" id="PTHR10947">
    <property type="entry name" value="PHENYLALANYL-TRNA SYNTHETASE BETA CHAIN AND LEUCINE-RICH REPEAT-CONTAINING PROTEIN 47"/>
    <property type="match status" value="1"/>
</dbReference>
<evidence type="ECO:0000256" key="16">
    <source>
        <dbReference type="PROSITE-ProRule" id="PRU00209"/>
    </source>
</evidence>
<feature type="binding site" evidence="15">
    <location>
        <position position="464"/>
    </location>
    <ligand>
        <name>Mg(2+)</name>
        <dbReference type="ChEBI" id="CHEBI:18420"/>
        <note>shared with alpha subunit</note>
    </ligand>
</feature>
<evidence type="ECO:0000256" key="4">
    <source>
        <dbReference type="ARBA" id="ARBA00022490"/>
    </source>
</evidence>
<dbReference type="CDD" id="cd00769">
    <property type="entry name" value="PheRS_beta_core"/>
    <property type="match status" value="1"/>
</dbReference>
<evidence type="ECO:0000256" key="15">
    <source>
        <dbReference type="HAMAP-Rule" id="MF_00283"/>
    </source>
</evidence>
<comment type="catalytic activity">
    <reaction evidence="14 15">
        <text>tRNA(Phe) + L-phenylalanine + ATP = L-phenylalanyl-tRNA(Phe) + AMP + diphosphate + H(+)</text>
        <dbReference type="Rhea" id="RHEA:19413"/>
        <dbReference type="Rhea" id="RHEA-COMP:9668"/>
        <dbReference type="Rhea" id="RHEA-COMP:9699"/>
        <dbReference type="ChEBI" id="CHEBI:15378"/>
        <dbReference type="ChEBI" id="CHEBI:30616"/>
        <dbReference type="ChEBI" id="CHEBI:33019"/>
        <dbReference type="ChEBI" id="CHEBI:58095"/>
        <dbReference type="ChEBI" id="CHEBI:78442"/>
        <dbReference type="ChEBI" id="CHEBI:78531"/>
        <dbReference type="ChEBI" id="CHEBI:456215"/>
        <dbReference type="EC" id="6.1.1.20"/>
    </reaction>
</comment>
<dbReference type="Gene3D" id="3.30.70.380">
    <property type="entry name" value="Ferrodoxin-fold anticodon-binding domain"/>
    <property type="match status" value="1"/>
</dbReference>
<dbReference type="Gene3D" id="3.50.40.10">
    <property type="entry name" value="Phenylalanyl-trna Synthetase, Chain B, domain 3"/>
    <property type="match status" value="1"/>
</dbReference>
<dbReference type="Pfam" id="PF17759">
    <property type="entry name" value="tRNA_synthFbeta"/>
    <property type="match status" value="1"/>
</dbReference>
<dbReference type="InterPro" id="IPR036690">
    <property type="entry name" value="Fdx_antiC-bd_sf"/>
</dbReference>
<feature type="domain" description="TRNA-binding" evidence="17">
    <location>
        <begin position="39"/>
        <end position="149"/>
    </location>
</feature>
<evidence type="ECO:0000256" key="2">
    <source>
        <dbReference type="ARBA" id="ARBA00008653"/>
    </source>
</evidence>
<dbReference type="Gene3D" id="3.30.56.10">
    <property type="match status" value="2"/>
</dbReference>
<feature type="domain" description="B5" evidence="19">
    <location>
        <begin position="401"/>
        <end position="476"/>
    </location>
</feature>
<keyword evidence="9 15" id="KW-0067">ATP-binding</keyword>
<evidence type="ECO:0000313" key="20">
    <source>
        <dbReference type="EMBL" id="MFC4161195.1"/>
    </source>
</evidence>
<dbReference type="InterPro" id="IPR002547">
    <property type="entry name" value="tRNA-bd_dom"/>
</dbReference>
<evidence type="ECO:0000256" key="11">
    <source>
        <dbReference type="ARBA" id="ARBA00022884"/>
    </source>
</evidence>
<dbReference type="Pfam" id="PF03147">
    <property type="entry name" value="FDX-ACB"/>
    <property type="match status" value="1"/>
</dbReference>
<name>A0ABV8MW72_9NEIS</name>
<evidence type="ECO:0000256" key="3">
    <source>
        <dbReference type="ARBA" id="ARBA00011209"/>
    </source>
</evidence>
<dbReference type="SUPFAM" id="SSF46955">
    <property type="entry name" value="Putative DNA-binding domain"/>
    <property type="match status" value="1"/>
</dbReference>
<evidence type="ECO:0000256" key="13">
    <source>
        <dbReference type="ARBA" id="ARBA00023146"/>
    </source>
</evidence>
<dbReference type="InterPro" id="IPR045864">
    <property type="entry name" value="aa-tRNA-synth_II/BPL/LPL"/>
</dbReference>
<dbReference type="GO" id="GO:0004826">
    <property type="term" value="F:phenylalanine-tRNA ligase activity"/>
    <property type="evidence" value="ECO:0007669"/>
    <property type="project" value="UniProtKB-EC"/>
</dbReference>
<dbReference type="Pfam" id="PF01588">
    <property type="entry name" value="tRNA_bind"/>
    <property type="match status" value="1"/>
</dbReference>
<keyword evidence="13 15" id="KW-0030">Aminoacyl-tRNA synthetase</keyword>
<feature type="binding site" evidence="15">
    <location>
        <position position="463"/>
    </location>
    <ligand>
        <name>Mg(2+)</name>
        <dbReference type="ChEBI" id="CHEBI:18420"/>
        <note>shared with alpha subunit</note>
    </ligand>
</feature>
<evidence type="ECO:0000256" key="7">
    <source>
        <dbReference type="ARBA" id="ARBA00022723"/>
    </source>
</evidence>
<dbReference type="Pfam" id="PF03483">
    <property type="entry name" value="B3_4"/>
    <property type="match status" value="1"/>
</dbReference>
<dbReference type="InterPro" id="IPR005147">
    <property type="entry name" value="tRNA_synthase_B5-dom"/>
</dbReference>
<protein>
    <recommendedName>
        <fullName evidence="15">Phenylalanine--tRNA ligase beta subunit</fullName>
        <ecNumber evidence="15">6.1.1.20</ecNumber>
    </recommendedName>
    <alternativeName>
        <fullName evidence="15">Phenylalanyl-tRNA synthetase beta subunit</fullName>
        <shortName evidence="15">PheRS</shortName>
    </alternativeName>
</protein>
<evidence type="ECO:0000256" key="14">
    <source>
        <dbReference type="ARBA" id="ARBA00049255"/>
    </source>
</evidence>
<gene>
    <name evidence="15 20" type="primary">pheT</name>
    <name evidence="20" type="ORF">ACFOW7_17800</name>
</gene>
<dbReference type="Gene3D" id="2.40.50.140">
    <property type="entry name" value="Nucleic acid-binding proteins"/>
    <property type="match status" value="1"/>
</dbReference>
<feature type="binding site" evidence="15">
    <location>
        <position position="460"/>
    </location>
    <ligand>
        <name>Mg(2+)</name>
        <dbReference type="ChEBI" id="CHEBI:18420"/>
        <note>shared with alpha subunit</note>
    </ligand>
</feature>
<evidence type="ECO:0000259" key="18">
    <source>
        <dbReference type="PROSITE" id="PS51447"/>
    </source>
</evidence>
<keyword evidence="21" id="KW-1185">Reference proteome</keyword>
<dbReference type="RefSeq" id="WP_378166858.1">
    <property type="nucleotide sequence ID" value="NZ_JBHSBU010000001.1"/>
</dbReference>
<dbReference type="HAMAP" id="MF_00283">
    <property type="entry name" value="Phe_tRNA_synth_beta1"/>
    <property type="match status" value="1"/>
</dbReference>
<dbReference type="SMART" id="SM00896">
    <property type="entry name" value="FDX-ACB"/>
    <property type="match status" value="1"/>
</dbReference>
<dbReference type="InterPro" id="IPR033714">
    <property type="entry name" value="tRNA_bind_bactPheRS"/>
</dbReference>
<dbReference type="EC" id="6.1.1.20" evidence="15"/>
<dbReference type="SUPFAM" id="SSF50249">
    <property type="entry name" value="Nucleic acid-binding proteins"/>
    <property type="match status" value="1"/>
</dbReference>
<evidence type="ECO:0000259" key="19">
    <source>
        <dbReference type="PROSITE" id="PS51483"/>
    </source>
</evidence>
<reference evidence="21" key="1">
    <citation type="journal article" date="2019" name="Int. J. Syst. Evol. Microbiol.">
        <title>The Global Catalogue of Microorganisms (GCM) 10K type strain sequencing project: providing services to taxonomists for standard genome sequencing and annotation.</title>
        <authorList>
            <consortium name="The Broad Institute Genomics Platform"/>
            <consortium name="The Broad Institute Genome Sequencing Center for Infectious Disease"/>
            <person name="Wu L."/>
            <person name="Ma J."/>
        </authorList>
    </citation>
    <scope>NUCLEOTIDE SEQUENCE [LARGE SCALE GENOMIC DNA]</scope>
    <source>
        <strain evidence="21">LMG 29894</strain>
    </source>
</reference>
<organism evidence="20 21">
    <name type="scientific">Chitinimonas lacunae</name>
    <dbReference type="NCBI Taxonomy" id="1963018"/>
    <lineage>
        <taxon>Bacteria</taxon>
        <taxon>Pseudomonadati</taxon>
        <taxon>Pseudomonadota</taxon>
        <taxon>Betaproteobacteria</taxon>
        <taxon>Neisseriales</taxon>
        <taxon>Chitinibacteraceae</taxon>
        <taxon>Chitinimonas</taxon>
    </lineage>
</organism>
<dbReference type="InterPro" id="IPR005121">
    <property type="entry name" value="Fdx_antiC-bd"/>
</dbReference>
<evidence type="ECO:0000256" key="6">
    <source>
        <dbReference type="ARBA" id="ARBA00022598"/>
    </source>
</evidence>
<dbReference type="EMBL" id="JBHSBU010000001">
    <property type="protein sequence ID" value="MFC4161195.1"/>
    <property type="molecule type" value="Genomic_DNA"/>
</dbReference>
<dbReference type="NCBIfam" id="TIGR00472">
    <property type="entry name" value="pheT_bact"/>
    <property type="match status" value="1"/>
</dbReference>
<dbReference type="InterPro" id="IPR012340">
    <property type="entry name" value="NA-bd_OB-fold"/>
</dbReference>
<dbReference type="PROSITE" id="PS51447">
    <property type="entry name" value="FDX_ACB"/>
    <property type="match status" value="1"/>
</dbReference>
<proteinExistence type="inferred from homology"/>
<evidence type="ECO:0000256" key="10">
    <source>
        <dbReference type="ARBA" id="ARBA00022842"/>
    </source>
</evidence>
<keyword evidence="12 15" id="KW-0648">Protein biosynthesis</keyword>
<feature type="binding site" evidence="15">
    <location>
        <position position="454"/>
    </location>
    <ligand>
        <name>Mg(2+)</name>
        <dbReference type="ChEBI" id="CHEBI:18420"/>
        <note>shared with alpha subunit</note>
    </ligand>
</feature>
<dbReference type="NCBIfam" id="NF045760">
    <property type="entry name" value="YtpR"/>
    <property type="match status" value="1"/>
</dbReference>
<dbReference type="InterPro" id="IPR004532">
    <property type="entry name" value="Phe-tRNA-ligase_IIc_bsu_bact"/>
</dbReference>
<keyword evidence="6 15" id="KW-0436">Ligase</keyword>
<accession>A0ABV8MW72</accession>
<dbReference type="InterPro" id="IPR009061">
    <property type="entry name" value="DNA-bd_dom_put_sf"/>
</dbReference>
<keyword evidence="8 15" id="KW-0547">Nucleotide-binding</keyword>
<keyword evidence="4 15" id="KW-0963">Cytoplasm</keyword>
<dbReference type="InterPro" id="IPR005146">
    <property type="entry name" value="B3/B4_tRNA-bd"/>
</dbReference>
<evidence type="ECO:0000256" key="5">
    <source>
        <dbReference type="ARBA" id="ARBA00022555"/>
    </source>
</evidence>
<comment type="caution">
    <text evidence="20">The sequence shown here is derived from an EMBL/GenBank/DDBJ whole genome shotgun (WGS) entry which is preliminary data.</text>
</comment>
<dbReference type="InterPro" id="IPR020825">
    <property type="entry name" value="Phe-tRNA_synthase-like_B3/B4"/>
</dbReference>
<dbReference type="SUPFAM" id="SSF54991">
    <property type="entry name" value="Anticodon-binding domain of PheRS"/>
    <property type="match status" value="1"/>
</dbReference>
<comment type="similarity">
    <text evidence="2 15">Belongs to the phenylalanyl-tRNA synthetase beta subunit family. Type 1 subfamily.</text>
</comment>
<dbReference type="Pfam" id="PF03484">
    <property type="entry name" value="B5"/>
    <property type="match status" value="1"/>
</dbReference>
<dbReference type="Gene3D" id="3.30.930.10">
    <property type="entry name" value="Bira Bifunctional Protein, Domain 2"/>
    <property type="match status" value="1"/>
</dbReference>
<dbReference type="PROSITE" id="PS51483">
    <property type="entry name" value="B5"/>
    <property type="match status" value="1"/>
</dbReference>
<evidence type="ECO:0000313" key="21">
    <source>
        <dbReference type="Proteomes" id="UP001595791"/>
    </source>
</evidence>
<dbReference type="SMART" id="SM00874">
    <property type="entry name" value="B5"/>
    <property type="match status" value="1"/>
</dbReference>
<evidence type="ECO:0000256" key="1">
    <source>
        <dbReference type="ARBA" id="ARBA00004496"/>
    </source>
</evidence>
<evidence type="ECO:0000256" key="12">
    <source>
        <dbReference type="ARBA" id="ARBA00022917"/>
    </source>
</evidence>
<dbReference type="InterPro" id="IPR041616">
    <property type="entry name" value="PheRS_beta_core"/>
</dbReference>
<evidence type="ECO:0000256" key="8">
    <source>
        <dbReference type="ARBA" id="ARBA00022741"/>
    </source>
</evidence>
<comment type="subcellular location">
    <subcellularLocation>
        <location evidence="1 15">Cytoplasm</location>
    </subcellularLocation>
</comment>
<feature type="domain" description="FDX-ACB" evidence="18">
    <location>
        <begin position="694"/>
        <end position="787"/>
    </location>
</feature>
<comment type="cofactor">
    <cofactor evidence="15">
        <name>Mg(2+)</name>
        <dbReference type="ChEBI" id="CHEBI:18420"/>
    </cofactor>
    <text evidence="15">Binds 2 magnesium ions per tetramer.</text>
</comment>
<keyword evidence="10 15" id="KW-0460">Magnesium</keyword>
<dbReference type="PANTHER" id="PTHR10947:SF0">
    <property type="entry name" value="PHENYLALANINE--TRNA LIGASE BETA SUBUNIT"/>
    <property type="match status" value="1"/>
</dbReference>
<dbReference type="Proteomes" id="UP001595791">
    <property type="component" value="Unassembled WGS sequence"/>
</dbReference>
<dbReference type="SUPFAM" id="SSF56037">
    <property type="entry name" value="PheT/TilS domain"/>
    <property type="match status" value="1"/>
</dbReference>
<dbReference type="SMART" id="SM00873">
    <property type="entry name" value="B3_4"/>
    <property type="match status" value="1"/>
</dbReference>
<evidence type="ECO:0000259" key="17">
    <source>
        <dbReference type="PROSITE" id="PS50886"/>
    </source>
</evidence>
<dbReference type="CDD" id="cd02796">
    <property type="entry name" value="tRNA_bind_bactPheRS"/>
    <property type="match status" value="1"/>
</dbReference>
<dbReference type="PROSITE" id="PS50886">
    <property type="entry name" value="TRBD"/>
    <property type="match status" value="1"/>
</dbReference>